<dbReference type="EMBL" id="SHKV01000001">
    <property type="protein sequence ID" value="RZU32081.1"/>
    <property type="molecule type" value="Genomic_DNA"/>
</dbReference>
<dbReference type="UniPathway" id="UPA00214"/>
<gene>
    <name evidence="11" type="primary">galK</name>
    <name evidence="16" type="ORF">BKA19_1770</name>
</gene>
<comment type="pathway">
    <text evidence="11">Carbohydrate metabolism; galactose metabolism.</text>
</comment>
<evidence type="ECO:0000313" key="16">
    <source>
        <dbReference type="EMBL" id="RZU32081.1"/>
    </source>
</evidence>
<dbReference type="InterPro" id="IPR019741">
    <property type="entry name" value="Galactokinase_CS"/>
</dbReference>
<evidence type="ECO:0000313" key="17">
    <source>
        <dbReference type="Proteomes" id="UP000292507"/>
    </source>
</evidence>
<dbReference type="RefSeq" id="WP_104528980.1">
    <property type="nucleotide sequence ID" value="NZ_POQT01000020.1"/>
</dbReference>
<proteinExistence type="inferred from homology"/>
<dbReference type="SUPFAM" id="SSF54211">
    <property type="entry name" value="Ribosomal protein S5 domain 2-like"/>
    <property type="match status" value="1"/>
</dbReference>
<dbReference type="PRINTS" id="PR00473">
    <property type="entry name" value="GALCTOKINASE"/>
</dbReference>
<keyword evidence="4 11" id="KW-0479">Metal-binding</keyword>
<feature type="domain" description="GHMP kinase C-terminal" evidence="14">
    <location>
        <begin position="281"/>
        <end position="361"/>
    </location>
</feature>
<evidence type="ECO:0000256" key="9">
    <source>
        <dbReference type="ARBA" id="ARBA00023144"/>
    </source>
</evidence>
<keyword evidence="17" id="KW-1185">Reference proteome</keyword>
<dbReference type="GO" id="GO:0000287">
    <property type="term" value="F:magnesium ion binding"/>
    <property type="evidence" value="ECO:0007669"/>
    <property type="project" value="UniProtKB-UniRule"/>
</dbReference>
<keyword evidence="5 11" id="KW-0547">Nucleotide-binding</keyword>
<protein>
    <recommendedName>
        <fullName evidence="11 12">Galactokinase</fullName>
        <ecNumber evidence="11 12">2.7.1.6</ecNumber>
    </recommendedName>
    <alternativeName>
        <fullName evidence="11">Galactose kinase</fullName>
    </alternativeName>
</protein>
<dbReference type="InterPro" id="IPR014721">
    <property type="entry name" value="Ribsml_uS5_D2-typ_fold_subgr"/>
</dbReference>
<evidence type="ECO:0000259" key="13">
    <source>
        <dbReference type="Pfam" id="PF00288"/>
    </source>
</evidence>
<dbReference type="NCBIfam" id="TIGR00131">
    <property type="entry name" value="gal_kin"/>
    <property type="match status" value="1"/>
</dbReference>
<comment type="function">
    <text evidence="11">Catalyzes the transfer of the gamma-phosphate of ATP to D-galactose to form alpha-D-galactose-1-phosphate (Gal-1-P).</text>
</comment>
<dbReference type="Gene3D" id="3.30.230.10">
    <property type="match status" value="1"/>
</dbReference>
<evidence type="ECO:0000256" key="5">
    <source>
        <dbReference type="ARBA" id="ARBA00022741"/>
    </source>
</evidence>
<dbReference type="PRINTS" id="PR00959">
    <property type="entry name" value="MEVGALKINASE"/>
</dbReference>
<keyword evidence="10 11" id="KW-0119">Carbohydrate metabolism</keyword>
<dbReference type="PANTHER" id="PTHR10457">
    <property type="entry name" value="MEVALONATE KINASE/GALACTOKINASE"/>
    <property type="match status" value="1"/>
</dbReference>
<comment type="catalytic activity">
    <reaction evidence="11">
        <text>alpha-D-galactose + ATP = alpha-D-galactose 1-phosphate + ADP + H(+)</text>
        <dbReference type="Rhea" id="RHEA:13553"/>
        <dbReference type="ChEBI" id="CHEBI:15378"/>
        <dbReference type="ChEBI" id="CHEBI:28061"/>
        <dbReference type="ChEBI" id="CHEBI:30616"/>
        <dbReference type="ChEBI" id="CHEBI:58336"/>
        <dbReference type="ChEBI" id="CHEBI:456216"/>
        <dbReference type="EC" id="2.7.1.6"/>
    </reaction>
</comment>
<organism evidence="16 17">
    <name type="scientific">Blastococcus saxobsidens</name>
    <dbReference type="NCBI Taxonomy" id="138336"/>
    <lineage>
        <taxon>Bacteria</taxon>
        <taxon>Bacillati</taxon>
        <taxon>Actinomycetota</taxon>
        <taxon>Actinomycetes</taxon>
        <taxon>Geodermatophilales</taxon>
        <taxon>Geodermatophilaceae</taxon>
        <taxon>Blastococcus</taxon>
    </lineage>
</organism>
<keyword evidence="9 11" id="KW-0299">Galactose metabolism</keyword>
<dbReference type="PROSITE" id="PS00106">
    <property type="entry name" value="GALACTOKINASE"/>
    <property type="match status" value="1"/>
</dbReference>
<keyword evidence="3 11" id="KW-0808">Transferase</keyword>
<dbReference type="InterPro" id="IPR006203">
    <property type="entry name" value="GHMP_knse_ATP-bd_CS"/>
</dbReference>
<evidence type="ECO:0000256" key="11">
    <source>
        <dbReference type="HAMAP-Rule" id="MF_00246"/>
    </source>
</evidence>
<dbReference type="InterPro" id="IPR022963">
    <property type="entry name" value="Galactokinase_bac"/>
</dbReference>
<keyword evidence="6 11" id="KW-0418">Kinase</keyword>
<feature type="binding site" evidence="11">
    <location>
        <position position="220"/>
    </location>
    <ligand>
        <name>substrate</name>
    </ligand>
</feature>
<dbReference type="Pfam" id="PF00288">
    <property type="entry name" value="GHMP_kinases_N"/>
    <property type="match status" value="1"/>
</dbReference>
<dbReference type="GO" id="GO:0004335">
    <property type="term" value="F:galactokinase activity"/>
    <property type="evidence" value="ECO:0007669"/>
    <property type="project" value="UniProtKB-UniRule"/>
</dbReference>
<dbReference type="Proteomes" id="UP000292507">
    <property type="component" value="Unassembled WGS sequence"/>
</dbReference>
<comment type="subcellular location">
    <subcellularLocation>
        <location evidence="11">Cytoplasm</location>
    </subcellularLocation>
</comment>
<dbReference type="GO" id="GO:0005524">
    <property type="term" value="F:ATP binding"/>
    <property type="evidence" value="ECO:0007669"/>
    <property type="project" value="UniProtKB-UniRule"/>
</dbReference>
<dbReference type="HAMAP" id="MF_00246">
    <property type="entry name" value="Galactokinase"/>
    <property type="match status" value="1"/>
</dbReference>
<feature type="site" description="Transition state stabilizer" evidence="11">
    <location>
        <position position="27"/>
    </location>
</feature>
<dbReference type="SUPFAM" id="SSF55060">
    <property type="entry name" value="GHMP Kinase, C-terminal domain"/>
    <property type="match status" value="1"/>
</dbReference>
<dbReference type="FunFam" id="3.30.70.890:FF:000001">
    <property type="entry name" value="Galactokinase"/>
    <property type="match status" value="1"/>
</dbReference>
<feature type="active site" description="Proton acceptor" evidence="11">
    <location>
        <position position="171"/>
    </location>
</feature>
<feature type="domain" description="Galactokinase N-terminal" evidence="15">
    <location>
        <begin position="8"/>
        <end position="57"/>
    </location>
</feature>
<dbReference type="InterPro" id="IPR006206">
    <property type="entry name" value="Mevalonate/galactokinase"/>
</dbReference>
<feature type="binding site" evidence="11">
    <location>
        <position position="127"/>
    </location>
    <ligand>
        <name>Mg(2+)</name>
        <dbReference type="ChEBI" id="CHEBI:18420"/>
    </ligand>
</feature>
<keyword evidence="7 11" id="KW-0067">ATP-binding</keyword>
<evidence type="ECO:0000256" key="12">
    <source>
        <dbReference type="NCBIfam" id="TIGR00131"/>
    </source>
</evidence>
<dbReference type="OrthoDB" id="250531at2"/>
<keyword evidence="2 11" id="KW-0963">Cytoplasm</keyword>
<dbReference type="Gene3D" id="3.30.70.890">
    <property type="entry name" value="GHMP kinase, C-terminal domain"/>
    <property type="match status" value="1"/>
</dbReference>
<dbReference type="GO" id="GO:0005829">
    <property type="term" value="C:cytosol"/>
    <property type="evidence" value="ECO:0007669"/>
    <property type="project" value="TreeGrafter"/>
</dbReference>
<dbReference type="EC" id="2.7.1.6" evidence="11 12"/>
<dbReference type="InterPro" id="IPR019539">
    <property type="entry name" value="GalKase_N"/>
</dbReference>
<dbReference type="PROSITE" id="PS00627">
    <property type="entry name" value="GHMP_KINASES_ATP"/>
    <property type="match status" value="1"/>
</dbReference>
<reference evidence="16 17" key="1">
    <citation type="submission" date="2019-02" db="EMBL/GenBank/DDBJ databases">
        <title>Sequencing the genomes of 1000 actinobacteria strains.</title>
        <authorList>
            <person name="Klenk H.-P."/>
        </authorList>
    </citation>
    <scope>NUCLEOTIDE SEQUENCE [LARGE SCALE GENOMIC DNA]</scope>
    <source>
        <strain evidence="16 17">DSM 44509</strain>
    </source>
</reference>
<dbReference type="InterPro" id="IPR020568">
    <property type="entry name" value="Ribosomal_Su5_D2-typ_SF"/>
</dbReference>
<feature type="domain" description="GHMP kinase N-terminal" evidence="13">
    <location>
        <begin position="92"/>
        <end position="178"/>
    </location>
</feature>
<evidence type="ECO:0000256" key="7">
    <source>
        <dbReference type="ARBA" id="ARBA00022840"/>
    </source>
</evidence>
<evidence type="ECO:0000256" key="8">
    <source>
        <dbReference type="ARBA" id="ARBA00022842"/>
    </source>
</evidence>
<feature type="binding site" evidence="11">
    <location>
        <begin position="33"/>
        <end position="36"/>
    </location>
    <ligand>
        <name>substrate</name>
    </ligand>
</feature>
<evidence type="ECO:0000259" key="14">
    <source>
        <dbReference type="Pfam" id="PF08544"/>
    </source>
</evidence>
<evidence type="ECO:0000256" key="6">
    <source>
        <dbReference type="ARBA" id="ARBA00022777"/>
    </source>
</evidence>
<name>A0A4Q7Y7J6_9ACTN</name>
<dbReference type="InterPro" id="IPR000705">
    <property type="entry name" value="Galactokinase"/>
</dbReference>
<comment type="caution">
    <text evidence="11">Lacks conserved residue(s) required for the propagation of feature annotation.</text>
</comment>
<dbReference type="AlphaFoldDB" id="A0A4Q7Y7J6"/>
<dbReference type="PIRSF" id="PIRSF000530">
    <property type="entry name" value="Galactokinase"/>
    <property type="match status" value="1"/>
</dbReference>
<evidence type="ECO:0000259" key="15">
    <source>
        <dbReference type="Pfam" id="PF10509"/>
    </source>
</evidence>
<dbReference type="GO" id="GO:0006012">
    <property type="term" value="P:galactose metabolic process"/>
    <property type="evidence" value="ECO:0007669"/>
    <property type="project" value="UniProtKB-UniRule"/>
</dbReference>
<dbReference type="InterPro" id="IPR013750">
    <property type="entry name" value="GHMP_kinase_C_dom"/>
</dbReference>
<dbReference type="FunFam" id="3.30.230.10:FF:000017">
    <property type="entry name" value="Galactokinase"/>
    <property type="match status" value="1"/>
</dbReference>
<dbReference type="Pfam" id="PF08544">
    <property type="entry name" value="GHMP_kinases_C"/>
    <property type="match status" value="1"/>
</dbReference>
<comment type="caution">
    <text evidence="16">The sequence shown here is derived from an EMBL/GenBank/DDBJ whole genome shotgun (WGS) entry which is preliminary data.</text>
</comment>
<dbReference type="InterPro" id="IPR036554">
    <property type="entry name" value="GHMP_kinase_C_sf"/>
</dbReference>
<accession>A0A4Q7Y7J6</accession>
<comment type="similarity">
    <text evidence="1 11">Belongs to the GHMP kinase family. GalK subfamily.</text>
</comment>
<feature type="binding site" evidence="11">
    <location>
        <begin position="121"/>
        <end position="127"/>
    </location>
    <ligand>
        <name>ATP</name>
        <dbReference type="ChEBI" id="CHEBI:30616"/>
    </ligand>
</feature>
<keyword evidence="8 11" id="KW-0460">Magnesium</keyword>
<dbReference type="Pfam" id="PF10509">
    <property type="entry name" value="GalKase_gal_bdg"/>
    <property type="match status" value="1"/>
</dbReference>
<evidence type="ECO:0000256" key="3">
    <source>
        <dbReference type="ARBA" id="ARBA00022679"/>
    </source>
</evidence>
<evidence type="ECO:0000256" key="4">
    <source>
        <dbReference type="ARBA" id="ARBA00022723"/>
    </source>
</evidence>
<evidence type="ECO:0000256" key="10">
    <source>
        <dbReference type="ARBA" id="ARBA00023277"/>
    </source>
</evidence>
<sequence>MNDVALRETFARSTGAPAEVVVRSPGRVNLIGEHTDYNDGFVLPAALDRGTVVLARRRPDRRLRTTALRMDATDERPLADLRPHEGPEWSRYVAGTAAVLLADGHDVPGADLLVDSDLPIGAGLSSSASLELGVLVALLALAGEVLPPEQLARLGQRVENDVVGVRSGVMDQLAVACGAAGHAVLVDCRSLRTERVPVPDGVRILVLDSAVPRTLAGSAYNRRRAECEEALTRLRPVRPGLAALRDVTPDLLAEHAHLLGEVPLRRARHVVEENERVLRSVSALARCDVAEFGELMNRSHASLRDDYEVSVAELDTLVDLAVATPGILGARLTGAGFGGCAVALVRADDAAAAAASITARYRSATGRPGEATICTPSDGTRAVWAG</sequence>
<evidence type="ECO:0000256" key="1">
    <source>
        <dbReference type="ARBA" id="ARBA00006566"/>
    </source>
</evidence>
<feature type="binding site" evidence="11">
    <location>
        <position position="159"/>
    </location>
    <ligand>
        <name>Mg(2+)</name>
        <dbReference type="ChEBI" id="CHEBI:18420"/>
    </ligand>
</feature>
<evidence type="ECO:0000256" key="2">
    <source>
        <dbReference type="ARBA" id="ARBA00022490"/>
    </source>
</evidence>
<dbReference type="InterPro" id="IPR006204">
    <property type="entry name" value="GHMP_kinase_N_dom"/>
</dbReference>
<dbReference type="PANTHER" id="PTHR10457:SF7">
    <property type="entry name" value="GALACTOKINASE-RELATED"/>
    <property type="match status" value="1"/>
</dbReference>